<dbReference type="PANTHER" id="PTHR13271">
    <property type="entry name" value="UNCHARACTERIZED PUTATIVE METHYLTRANSFERASE"/>
    <property type="match status" value="1"/>
</dbReference>
<evidence type="ECO:0000313" key="3">
    <source>
        <dbReference type="EMBL" id="GIL76975.1"/>
    </source>
</evidence>
<dbReference type="InterPro" id="IPR046341">
    <property type="entry name" value="SET_dom_sf"/>
</dbReference>
<dbReference type="PROSITE" id="PS50280">
    <property type="entry name" value="SET"/>
    <property type="match status" value="1"/>
</dbReference>
<accession>A0A8J4FJL7</accession>
<dbReference type="EMBL" id="BNCQ01000015">
    <property type="protein sequence ID" value="GIM03920.1"/>
    <property type="molecule type" value="Genomic_DNA"/>
</dbReference>
<dbReference type="CDD" id="cd10527">
    <property type="entry name" value="SET_LSMT"/>
    <property type="match status" value="1"/>
</dbReference>
<gene>
    <name evidence="3" type="ORF">Vretifemale_6518</name>
    <name evidence="4" type="ORF">Vretimale_8577</name>
</gene>
<dbReference type="InterPro" id="IPR001214">
    <property type="entry name" value="SET_dom"/>
</dbReference>
<name>A0A8J4FJL7_9CHLO</name>
<dbReference type="InterPro" id="IPR050600">
    <property type="entry name" value="SETD3_SETD6_MTase"/>
</dbReference>
<dbReference type="Proteomes" id="UP000747110">
    <property type="component" value="Unassembled WGS sequence"/>
</dbReference>
<comment type="caution">
    <text evidence="3">The sequence shown here is derived from an EMBL/GenBank/DDBJ whole genome shotgun (WGS) entry which is preliminary data.</text>
</comment>
<evidence type="ECO:0000313" key="4">
    <source>
        <dbReference type="EMBL" id="GIM03920.1"/>
    </source>
</evidence>
<reference evidence="3" key="1">
    <citation type="journal article" date="2021" name="Proc. Natl. Acad. Sci. U.S.A.">
        <title>Three genomes in the algal genus Volvox reveal the fate of a haploid sex-determining region after a transition to homothallism.</title>
        <authorList>
            <person name="Yamamoto K."/>
            <person name="Hamaji T."/>
            <person name="Kawai-Toyooka H."/>
            <person name="Matsuzaki R."/>
            <person name="Takahashi F."/>
            <person name="Nishimura Y."/>
            <person name="Kawachi M."/>
            <person name="Noguchi H."/>
            <person name="Minakuchi Y."/>
            <person name="Umen J.G."/>
            <person name="Toyoda A."/>
            <person name="Nozaki H."/>
        </authorList>
    </citation>
    <scope>NUCLEOTIDE SEQUENCE</scope>
    <source>
        <strain evidence="4">NIES-3785</strain>
        <strain evidence="3">NIES-3786</strain>
    </source>
</reference>
<dbReference type="Gene3D" id="3.90.1410.10">
    <property type="entry name" value="set domain protein methyltransferase, domain 1"/>
    <property type="match status" value="1"/>
</dbReference>
<keyword evidence="5" id="KW-1185">Reference proteome</keyword>
<dbReference type="EMBL" id="BNCP01000009">
    <property type="protein sequence ID" value="GIL76975.1"/>
    <property type="molecule type" value="Genomic_DNA"/>
</dbReference>
<dbReference type="PANTHER" id="PTHR13271:SF140">
    <property type="entry name" value="SET DOMAIN-CONTAINING PROTEIN"/>
    <property type="match status" value="1"/>
</dbReference>
<proteinExistence type="predicted"/>
<feature type="region of interest" description="Disordered" evidence="1">
    <location>
        <begin position="598"/>
        <end position="633"/>
    </location>
</feature>
<protein>
    <recommendedName>
        <fullName evidence="2">SET domain-containing protein</fullName>
    </recommendedName>
</protein>
<dbReference type="Proteomes" id="UP000722791">
    <property type="component" value="Unassembled WGS sequence"/>
</dbReference>
<evidence type="ECO:0000313" key="5">
    <source>
        <dbReference type="Proteomes" id="UP000747110"/>
    </source>
</evidence>
<sequence>MSTFVRLGLVVFSAGVAALVVALVMPYTDPESLATLAKHPIGARVLNLSTSAVHSFARLLEGVSPSASVPSLHHYHPLSANVSKAVQTATARGSDLDWADQRVWQLQQNQVLSPFYTEDELSKLLHWCGGSSNGSNKHVTGSPAVINFDSDVGNTITMTERKASEGENIAVKARFARLAHWVAATGGDVSKVQLGVDGDGLRGLHANGSIEAGEVVLAVPLKVGLSAATFRAAQVLAGSTSAWRSVEDADMFLDALVLSYEVAVHGDRSPWADYLCLLPRSYDGLPVHISDPWVASLLSELPALRRLAAKRRAQLALFGNDLARPALMALPGGRSAILRLTRGGSDSAAASSSASGGGGRDLWLPLWHWAYAAAKTRSVMLAAEDVRHGGSDGALPGGQRPLRLPLSMLDWVQEYGMMLPILDMANHAFDGRGANVAYQLLPDASGTGLAAALVALQPISPGQPLLFDYVGSAELEEGPACLDRWLLEYGFVPNTAGSDPARDCDTFEVTAPDIARAVARIVTTEHSTETAAPAIASALESQIKERLSYRGKDGLPARFEIHVRQPYEDHQSGTQDHVAQRWAVLQWLKAALWDTAHEDGRAPEPASEYERPGNSAMDPSYGDKGVGGDDHGKRQHVERTDFSFDLVSPQSVLYALLQGRWEQLGDLKHRVGQGANGAAYAVPVEVGKDVGACEAANGAFMSEGLRRGLLAVAAAGRRALRRALDQESKRQHA</sequence>
<dbReference type="SUPFAM" id="SSF82199">
    <property type="entry name" value="SET domain"/>
    <property type="match status" value="1"/>
</dbReference>
<evidence type="ECO:0000259" key="2">
    <source>
        <dbReference type="PROSITE" id="PS50280"/>
    </source>
</evidence>
<organism evidence="3 5">
    <name type="scientific">Volvox reticuliferus</name>
    <dbReference type="NCBI Taxonomy" id="1737510"/>
    <lineage>
        <taxon>Eukaryota</taxon>
        <taxon>Viridiplantae</taxon>
        <taxon>Chlorophyta</taxon>
        <taxon>core chlorophytes</taxon>
        <taxon>Chlorophyceae</taxon>
        <taxon>CS clade</taxon>
        <taxon>Chlamydomonadales</taxon>
        <taxon>Volvocaceae</taxon>
        <taxon>Volvox</taxon>
    </lineage>
</organism>
<feature type="domain" description="SET" evidence="2">
    <location>
        <begin position="190"/>
        <end position="470"/>
    </location>
</feature>
<evidence type="ECO:0000256" key="1">
    <source>
        <dbReference type="SAM" id="MobiDB-lite"/>
    </source>
</evidence>
<dbReference type="AlphaFoldDB" id="A0A8J4FJL7"/>
<dbReference type="GO" id="GO:0016279">
    <property type="term" value="F:protein-lysine N-methyltransferase activity"/>
    <property type="evidence" value="ECO:0007669"/>
    <property type="project" value="TreeGrafter"/>
</dbReference>
<dbReference type="OrthoDB" id="544362at2759"/>